<sequence length="230" mass="25750">MLSHKWEDNEPLYHQVVHIAVHELEKSPTHDKLQTFCRIVRDAGFIWAWSDTCCIDKSDHFVLQEALVAMFKWYQGSVLTIIFLRGVHSSSSRGALARSIWNTRAWTLQEYVAANVIHFYTEDWTLYLNLEIPNHKESPEIISEMEEAAGVSAEQLMALRPGLTSIREKLRLASTRHTTLVEDAAYSLLGIFSVAGLPAIYGEGEGSLGRLLAHVLAGSGDVSILGWTGE</sequence>
<dbReference type="InterPro" id="IPR010730">
    <property type="entry name" value="HET"/>
</dbReference>
<evidence type="ECO:0000313" key="3">
    <source>
        <dbReference type="Proteomes" id="UP001194468"/>
    </source>
</evidence>
<dbReference type="EMBL" id="WHUW01000318">
    <property type="protein sequence ID" value="KAF8415522.1"/>
    <property type="molecule type" value="Genomic_DNA"/>
</dbReference>
<reference evidence="2" key="1">
    <citation type="submission" date="2019-10" db="EMBL/GenBank/DDBJ databases">
        <authorList>
            <consortium name="DOE Joint Genome Institute"/>
            <person name="Kuo A."/>
            <person name="Miyauchi S."/>
            <person name="Kiss E."/>
            <person name="Drula E."/>
            <person name="Kohler A."/>
            <person name="Sanchez-Garcia M."/>
            <person name="Andreopoulos B."/>
            <person name="Barry K.W."/>
            <person name="Bonito G."/>
            <person name="Buee M."/>
            <person name="Carver A."/>
            <person name="Chen C."/>
            <person name="Cichocki N."/>
            <person name="Clum A."/>
            <person name="Culley D."/>
            <person name="Crous P.W."/>
            <person name="Fauchery L."/>
            <person name="Girlanda M."/>
            <person name="Hayes R."/>
            <person name="Keri Z."/>
            <person name="LaButti K."/>
            <person name="Lipzen A."/>
            <person name="Lombard V."/>
            <person name="Magnuson J."/>
            <person name="Maillard F."/>
            <person name="Morin E."/>
            <person name="Murat C."/>
            <person name="Nolan M."/>
            <person name="Ohm R."/>
            <person name="Pangilinan J."/>
            <person name="Pereira M."/>
            <person name="Perotto S."/>
            <person name="Peter M."/>
            <person name="Riley R."/>
            <person name="Sitrit Y."/>
            <person name="Stielow B."/>
            <person name="Szollosi G."/>
            <person name="Zifcakova L."/>
            <person name="Stursova M."/>
            <person name="Spatafora J.W."/>
            <person name="Tedersoo L."/>
            <person name="Vaario L.-M."/>
            <person name="Yamada A."/>
            <person name="Yan M."/>
            <person name="Wang P."/>
            <person name="Xu J."/>
            <person name="Bruns T."/>
            <person name="Baldrian P."/>
            <person name="Vilgalys R."/>
            <person name="Henrissat B."/>
            <person name="Grigoriev I.V."/>
            <person name="Hibbett D."/>
            <person name="Nagy L.G."/>
            <person name="Martin F.M."/>
        </authorList>
    </citation>
    <scope>NUCLEOTIDE SEQUENCE</scope>
    <source>
        <strain evidence="2">BED1</strain>
    </source>
</reference>
<dbReference type="Proteomes" id="UP001194468">
    <property type="component" value="Unassembled WGS sequence"/>
</dbReference>
<organism evidence="2 3">
    <name type="scientific">Boletus edulis BED1</name>
    <dbReference type="NCBI Taxonomy" id="1328754"/>
    <lineage>
        <taxon>Eukaryota</taxon>
        <taxon>Fungi</taxon>
        <taxon>Dikarya</taxon>
        <taxon>Basidiomycota</taxon>
        <taxon>Agaricomycotina</taxon>
        <taxon>Agaricomycetes</taxon>
        <taxon>Agaricomycetidae</taxon>
        <taxon>Boletales</taxon>
        <taxon>Boletineae</taxon>
        <taxon>Boletaceae</taxon>
        <taxon>Boletoideae</taxon>
        <taxon>Boletus</taxon>
    </lineage>
</organism>
<name>A0AAD4BB61_BOLED</name>
<evidence type="ECO:0000259" key="1">
    <source>
        <dbReference type="Pfam" id="PF06985"/>
    </source>
</evidence>
<protein>
    <recommendedName>
        <fullName evidence="1">Heterokaryon incompatibility domain-containing protein</fullName>
    </recommendedName>
</protein>
<evidence type="ECO:0000313" key="2">
    <source>
        <dbReference type="EMBL" id="KAF8415522.1"/>
    </source>
</evidence>
<gene>
    <name evidence="2" type="ORF">L210DRAFT_3431234</name>
</gene>
<reference evidence="2" key="2">
    <citation type="journal article" date="2020" name="Nat. Commun.">
        <title>Large-scale genome sequencing of mycorrhizal fungi provides insights into the early evolution of symbiotic traits.</title>
        <authorList>
            <person name="Miyauchi S."/>
            <person name="Kiss E."/>
            <person name="Kuo A."/>
            <person name="Drula E."/>
            <person name="Kohler A."/>
            <person name="Sanchez-Garcia M."/>
            <person name="Morin E."/>
            <person name="Andreopoulos B."/>
            <person name="Barry K.W."/>
            <person name="Bonito G."/>
            <person name="Buee M."/>
            <person name="Carver A."/>
            <person name="Chen C."/>
            <person name="Cichocki N."/>
            <person name="Clum A."/>
            <person name="Culley D."/>
            <person name="Crous P.W."/>
            <person name="Fauchery L."/>
            <person name="Girlanda M."/>
            <person name="Hayes R.D."/>
            <person name="Keri Z."/>
            <person name="LaButti K."/>
            <person name="Lipzen A."/>
            <person name="Lombard V."/>
            <person name="Magnuson J."/>
            <person name="Maillard F."/>
            <person name="Murat C."/>
            <person name="Nolan M."/>
            <person name="Ohm R.A."/>
            <person name="Pangilinan J."/>
            <person name="Pereira M.F."/>
            <person name="Perotto S."/>
            <person name="Peter M."/>
            <person name="Pfister S."/>
            <person name="Riley R."/>
            <person name="Sitrit Y."/>
            <person name="Stielow J.B."/>
            <person name="Szollosi G."/>
            <person name="Zifcakova L."/>
            <person name="Stursova M."/>
            <person name="Spatafora J.W."/>
            <person name="Tedersoo L."/>
            <person name="Vaario L.M."/>
            <person name="Yamada A."/>
            <person name="Yan M."/>
            <person name="Wang P."/>
            <person name="Xu J."/>
            <person name="Bruns T."/>
            <person name="Baldrian P."/>
            <person name="Vilgalys R."/>
            <person name="Dunand C."/>
            <person name="Henrissat B."/>
            <person name="Grigoriev I.V."/>
            <person name="Hibbett D."/>
            <person name="Nagy L.G."/>
            <person name="Martin F.M."/>
        </authorList>
    </citation>
    <scope>NUCLEOTIDE SEQUENCE</scope>
    <source>
        <strain evidence="2">BED1</strain>
    </source>
</reference>
<dbReference type="PANTHER" id="PTHR10622">
    <property type="entry name" value="HET DOMAIN-CONTAINING PROTEIN"/>
    <property type="match status" value="1"/>
</dbReference>
<proteinExistence type="predicted"/>
<comment type="caution">
    <text evidence="2">The sequence shown here is derived from an EMBL/GenBank/DDBJ whole genome shotgun (WGS) entry which is preliminary data.</text>
</comment>
<dbReference type="PANTHER" id="PTHR10622:SF10">
    <property type="entry name" value="HET DOMAIN-CONTAINING PROTEIN"/>
    <property type="match status" value="1"/>
</dbReference>
<feature type="non-terminal residue" evidence="2">
    <location>
        <position position="230"/>
    </location>
</feature>
<feature type="domain" description="Heterokaryon incompatibility" evidence="1">
    <location>
        <begin position="2"/>
        <end position="91"/>
    </location>
</feature>
<keyword evidence="3" id="KW-1185">Reference proteome</keyword>
<accession>A0AAD4BB61</accession>
<dbReference type="Pfam" id="PF06985">
    <property type="entry name" value="HET"/>
    <property type="match status" value="1"/>
</dbReference>
<dbReference type="AlphaFoldDB" id="A0AAD4BB61"/>